<dbReference type="Pfam" id="PF00589">
    <property type="entry name" value="Phage_integrase"/>
    <property type="match status" value="1"/>
</dbReference>
<dbReference type="GO" id="GO:0006310">
    <property type="term" value="P:DNA recombination"/>
    <property type="evidence" value="ECO:0007669"/>
    <property type="project" value="UniProtKB-KW"/>
</dbReference>
<reference evidence="7" key="1">
    <citation type="submission" date="2018-07" db="EMBL/GenBank/DDBJ databases">
        <authorList>
            <consortium name="PulseNet: The National Subtyping Network for Foodborne Disease Surveillance"/>
            <person name="Tarr C.L."/>
            <person name="Trees E."/>
            <person name="Katz L.S."/>
            <person name="Carleton-Romer H.A."/>
            <person name="Stroika S."/>
            <person name="Kucerova Z."/>
            <person name="Roache K.F."/>
            <person name="Sabol A.L."/>
            <person name="Besser J."/>
            <person name="Gerner-Smidt P."/>
        </authorList>
    </citation>
    <scope>NUCLEOTIDE SEQUENCE</scope>
    <source>
        <strain evidence="7">PNUSAS046879</strain>
    </source>
</reference>
<evidence type="ECO:0000256" key="4">
    <source>
        <dbReference type="PROSITE-ProRule" id="PRU01248"/>
    </source>
</evidence>
<dbReference type="InterPro" id="IPR011010">
    <property type="entry name" value="DNA_brk_join_enz"/>
</dbReference>
<feature type="domain" description="Core-binding (CB)" evidence="6">
    <location>
        <begin position="82"/>
        <end position="176"/>
    </location>
</feature>
<evidence type="ECO:0000259" key="5">
    <source>
        <dbReference type="PROSITE" id="PS51898"/>
    </source>
</evidence>
<evidence type="ECO:0000256" key="3">
    <source>
        <dbReference type="ARBA" id="ARBA00023172"/>
    </source>
</evidence>
<dbReference type="InterPro" id="IPR002104">
    <property type="entry name" value="Integrase_catalytic"/>
</dbReference>
<organism evidence="7">
    <name type="scientific">Salmonella enterica</name>
    <name type="common">Salmonella choleraesuis</name>
    <dbReference type="NCBI Taxonomy" id="28901"/>
    <lineage>
        <taxon>Bacteria</taxon>
        <taxon>Pseudomonadati</taxon>
        <taxon>Pseudomonadota</taxon>
        <taxon>Gammaproteobacteria</taxon>
        <taxon>Enterobacterales</taxon>
        <taxon>Enterobacteriaceae</taxon>
        <taxon>Salmonella</taxon>
    </lineage>
</organism>
<evidence type="ECO:0000259" key="6">
    <source>
        <dbReference type="PROSITE" id="PS51900"/>
    </source>
</evidence>
<dbReference type="AlphaFoldDB" id="A0A5T8JVS7"/>
<dbReference type="PROSITE" id="PS51898">
    <property type="entry name" value="TYR_RECOMBINASE"/>
    <property type="match status" value="1"/>
</dbReference>
<dbReference type="PANTHER" id="PTHR30349">
    <property type="entry name" value="PHAGE INTEGRASE-RELATED"/>
    <property type="match status" value="1"/>
</dbReference>
<comment type="caution">
    <text evidence="7">The sequence shown here is derived from an EMBL/GenBank/DDBJ whole genome shotgun (WGS) entry which is preliminary data.</text>
</comment>
<protein>
    <submittedName>
        <fullName evidence="7">DUF3596 domain-containing protein</fullName>
    </submittedName>
</protein>
<sequence length="437" mass="49387">MDKVTYPTGVENHGGSLRIWFNFKGKRVRESLGVPDTAKNRKIAGELRTSVCFAIRTGTFDYAAQFPDSPNLRTFGVGKKEITVKELEEKWLDLKKMEICANALNRYESIVRNVIPMIGGNRLVTSVTKEELLYIRKDLLTGYQNFANGKKPSKGRSVVTVNYYMTTIAGMFQFAADHGYLETNPFDGIKPLKKARAEPDPLTRDEFIRLIDACRHQQTKNLWSLAVYTGMRHGELISLAWEDIDLKAGTITVRRNYTKLGEFTLPKTAASTDRVVHLIQPAINILKNQAEMTKIGKQHHIEVQLREYNRSVSHECTFVFNPQLTRRCEQVGFIYKVDSVGDSWDAAMKRAGIRRRKAYQSRHTYACWSLSAGANPSFIANQMGHASAQMVFNVYGAWMADSSAEQITMLNQKLANFAPLMPHSQQGSMRGLLKSVS</sequence>
<feature type="domain" description="Tyr recombinase" evidence="5">
    <location>
        <begin position="197"/>
        <end position="408"/>
    </location>
</feature>
<keyword evidence="2 4" id="KW-0238">DNA-binding</keyword>
<dbReference type="SUPFAM" id="SSF56349">
    <property type="entry name" value="DNA breaking-rejoining enzymes"/>
    <property type="match status" value="1"/>
</dbReference>
<evidence type="ECO:0000256" key="2">
    <source>
        <dbReference type="ARBA" id="ARBA00023125"/>
    </source>
</evidence>
<proteinExistence type="predicted"/>
<dbReference type="GO" id="GO:0015074">
    <property type="term" value="P:DNA integration"/>
    <property type="evidence" value="ECO:0007669"/>
    <property type="project" value="UniProtKB-KW"/>
</dbReference>
<keyword evidence="1" id="KW-0229">DNA integration</keyword>
<evidence type="ECO:0000256" key="1">
    <source>
        <dbReference type="ARBA" id="ARBA00022908"/>
    </source>
</evidence>
<keyword evidence="3" id="KW-0233">DNA recombination</keyword>
<dbReference type="InterPro" id="IPR022000">
    <property type="entry name" value="Min27-like_integrase_DNA_bind"/>
</dbReference>
<dbReference type="Gene3D" id="1.10.443.10">
    <property type="entry name" value="Intergrase catalytic core"/>
    <property type="match status" value="1"/>
</dbReference>
<dbReference type="Pfam" id="PF12167">
    <property type="entry name" value="Arm-DNA-bind_2"/>
    <property type="match status" value="1"/>
</dbReference>
<dbReference type="PROSITE" id="PS51900">
    <property type="entry name" value="CB"/>
    <property type="match status" value="1"/>
</dbReference>
<dbReference type="PANTHER" id="PTHR30349:SF36">
    <property type="entry name" value="PROPHAGE INTEGRASE INTR-RELATED"/>
    <property type="match status" value="1"/>
</dbReference>
<dbReference type="GO" id="GO:0003677">
    <property type="term" value="F:DNA binding"/>
    <property type="evidence" value="ECO:0007669"/>
    <property type="project" value="UniProtKB-UniRule"/>
</dbReference>
<accession>A0A5T8JVS7</accession>
<name>A0A5T8JVS7_SALER</name>
<dbReference type="CDD" id="cd01189">
    <property type="entry name" value="INT_ICEBs1_C_like"/>
    <property type="match status" value="1"/>
</dbReference>
<gene>
    <name evidence="7" type="ORF">DWR41_13640</name>
</gene>
<dbReference type="InterPro" id="IPR013762">
    <property type="entry name" value="Integrase-like_cat_sf"/>
</dbReference>
<dbReference type="InterPro" id="IPR044068">
    <property type="entry name" value="CB"/>
</dbReference>
<dbReference type="InterPro" id="IPR010998">
    <property type="entry name" value="Integrase_recombinase_N"/>
</dbReference>
<dbReference type="EMBL" id="AAGGFW010000007">
    <property type="protein sequence ID" value="EBN6213425.1"/>
    <property type="molecule type" value="Genomic_DNA"/>
</dbReference>
<dbReference type="InterPro" id="IPR050090">
    <property type="entry name" value="Tyrosine_recombinase_XerCD"/>
</dbReference>
<dbReference type="Gene3D" id="1.10.150.130">
    <property type="match status" value="1"/>
</dbReference>
<evidence type="ECO:0000313" key="7">
    <source>
        <dbReference type="EMBL" id="EBN6213425.1"/>
    </source>
</evidence>